<protein>
    <submittedName>
        <fullName evidence="1">Uncharacterized protein</fullName>
    </submittedName>
</protein>
<keyword evidence="2" id="KW-1185">Reference proteome</keyword>
<sequence>MLFFDCPDHRHPALRLRLRDFISLAASRSAAFASPRIEIIATIRGWPWPDPWEFSYQSRRSGAAVKRRATALR</sequence>
<evidence type="ECO:0000313" key="1">
    <source>
        <dbReference type="EMBL" id="KAK8777370.1"/>
    </source>
</evidence>
<evidence type="ECO:0000313" key="2">
    <source>
        <dbReference type="Proteomes" id="UP001321473"/>
    </source>
</evidence>
<comment type="caution">
    <text evidence="1">The sequence shown here is derived from an EMBL/GenBank/DDBJ whole genome shotgun (WGS) entry which is preliminary data.</text>
</comment>
<name>A0AAQ4ERT6_AMBAM</name>
<dbReference type="Proteomes" id="UP001321473">
    <property type="component" value="Unassembled WGS sequence"/>
</dbReference>
<proteinExistence type="predicted"/>
<gene>
    <name evidence="1" type="ORF">V5799_029286</name>
</gene>
<reference evidence="1 2" key="1">
    <citation type="journal article" date="2023" name="Arcadia Sci">
        <title>De novo assembly of a long-read Amblyomma americanum tick genome.</title>
        <authorList>
            <person name="Chou S."/>
            <person name="Poskanzer K.E."/>
            <person name="Rollins M."/>
            <person name="Thuy-Boun P.S."/>
        </authorList>
    </citation>
    <scope>NUCLEOTIDE SEQUENCE [LARGE SCALE GENOMIC DNA]</scope>
    <source>
        <strain evidence="1">F_SG_1</strain>
        <tissue evidence="1">Salivary glands</tissue>
    </source>
</reference>
<dbReference type="EMBL" id="JARKHS020011935">
    <property type="protein sequence ID" value="KAK8777370.1"/>
    <property type="molecule type" value="Genomic_DNA"/>
</dbReference>
<organism evidence="1 2">
    <name type="scientific">Amblyomma americanum</name>
    <name type="common">Lone star tick</name>
    <dbReference type="NCBI Taxonomy" id="6943"/>
    <lineage>
        <taxon>Eukaryota</taxon>
        <taxon>Metazoa</taxon>
        <taxon>Ecdysozoa</taxon>
        <taxon>Arthropoda</taxon>
        <taxon>Chelicerata</taxon>
        <taxon>Arachnida</taxon>
        <taxon>Acari</taxon>
        <taxon>Parasitiformes</taxon>
        <taxon>Ixodida</taxon>
        <taxon>Ixodoidea</taxon>
        <taxon>Ixodidae</taxon>
        <taxon>Amblyomminae</taxon>
        <taxon>Amblyomma</taxon>
    </lineage>
</organism>
<accession>A0AAQ4ERT6</accession>
<dbReference type="AlphaFoldDB" id="A0AAQ4ERT6"/>